<organism evidence="6 7">
    <name type="scientific">Zingiber officinale</name>
    <name type="common">Ginger</name>
    <name type="synonym">Amomum zingiber</name>
    <dbReference type="NCBI Taxonomy" id="94328"/>
    <lineage>
        <taxon>Eukaryota</taxon>
        <taxon>Viridiplantae</taxon>
        <taxon>Streptophyta</taxon>
        <taxon>Embryophyta</taxon>
        <taxon>Tracheophyta</taxon>
        <taxon>Spermatophyta</taxon>
        <taxon>Magnoliopsida</taxon>
        <taxon>Liliopsida</taxon>
        <taxon>Zingiberales</taxon>
        <taxon>Zingiberaceae</taxon>
        <taxon>Zingiber</taxon>
    </lineage>
</organism>
<evidence type="ECO:0000256" key="1">
    <source>
        <dbReference type="ARBA" id="ARBA00004141"/>
    </source>
</evidence>
<dbReference type="InterPro" id="IPR039421">
    <property type="entry name" value="Type_1_exporter"/>
</dbReference>
<evidence type="ECO:0000256" key="4">
    <source>
        <dbReference type="ARBA" id="ARBA00023136"/>
    </source>
</evidence>
<dbReference type="InterPro" id="IPR036640">
    <property type="entry name" value="ABC1_TM_sf"/>
</dbReference>
<gene>
    <name evidence="6" type="ORF">ZIOFF_056397</name>
</gene>
<dbReference type="EMBL" id="JACMSC010000015">
    <property type="protein sequence ID" value="KAG6487790.1"/>
    <property type="molecule type" value="Genomic_DNA"/>
</dbReference>
<accession>A0A8J5KST3</accession>
<dbReference type="InterPro" id="IPR027417">
    <property type="entry name" value="P-loop_NTPase"/>
</dbReference>
<sequence length="424" mass="47650">MERLREIGKCLKTLVDFLLCHCDSLPKHDPKPWDPPFNLSQPKLDPPLAVAVTVFLFIVTSLSSHYHHGELFVSLMFSYCRPVPEDWGEPEEFYPIRPDCRDEPYNFSLVQGLGLDFTYGIAICSYALQLWVGRFLISNRKANGGEIITALFAVILSSMRLNQVAINFYSFEQGRIAAYKLFEMISCSNSSLNQDGSILATMQGNIEFRNVYFNYLARPEILILSGFYQNVPARKIVALVGRNDSRKSSIIPLIERFYDLTLGEEPTLLSLSIKDNIAYGRSATSDQIEEAAKTIHAHDFITSLEMRYKTQVTSGLDFEAEKIVQEALDILIYMTFALDSVKSLQCAFSHLHKVLGTRSGYIRGLGSGPKPIKSTSLDATSSSRSPDVVLHEILESAQDELANTRFQLANTQDELASMKSRQVI</sequence>
<evidence type="ECO:0000256" key="3">
    <source>
        <dbReference type="ARBA" id="ARBA00022989"/>
    </source>
</evidence>
<feature type="coiled-coil region" evidence="5">
    <location>
        <begin position="394"/>
        <end position="421"/>
    </location>
</feature>
<evidence type="ECO:0000256" key="2">
    <source>
        <dbReference type="ARBA" id="ARBA00022692"/>
    </source>
</evidence>
<evidence type="ECO:0000313" key="6">
    <source>
        <dbReference type="EMBL" id="KAG6487790.1"/>
    </source>
</evidence>
<dbReference type="PANTHER" id="PTHR24222">
    <property type="entry name" value="ABC TRANSPORTER B FAMILY"/>
    <property type="match status" value="1"/>
</dbReference>
<dbReference type="GO" id="GO:0042626">
    <property type="term" value="F:ATPase-coupled transmembrane transporter activity"/>
    <property type="evidence" value="ECO:0007669"/>
    <property type="project" value="TreeGrafter"/>
</dbReference>
<keyword evidence="2" id="KW-0812">Transmembrane</keyword>
<dbReference type="GO" id="GO:0005524">
    <property type="term" value="F:ATP binding"/>
    <property type="evidence" value="ECO:0007669"/>
    <property type="project" value="InterPro"/>
</dbReference>
<dbReference type="Proteomes" id="UP000734854">
    <property type="component" value="Unassembled WGS sequence"/>
</dbReference>
<keyword evidence="4" id="KW-0472">Membrane</keyword>
<dbReference type="SUPFAM" id="SSF52540">
    <property type="entry name" value="P-loop containing nucleoside triphosphate hydrolases"/>
    <property type="match status" value="1"/>
</dbReference>
<reference evidence="6 7" key="1">
    <citation type="submission" date="2020-08" db="EMBL/GenBank/DDBJ databases">
        <title>Plant Genome Project.</title>
        <authorList>
            <person name="Zhang R.-G."/>
        </authorList>
    </citation>
    <scope>NUCLEOTIDE SEQUENCE [LARGE SCALE GENOMIC DNA]</scope>
    <source>
        <tissue evidence="6">Rhizome</tissue>
    </source>
</reference>
<dbReference type="Gene3D" id="1.20.1560.10">
    <property type="entry name" value="ABC transporter type 1, transmembrane domain"/>
    <property type="match status" value="1"/>
</dbReference>
<evidence type="ECO:0000256" key="5">
    <source>
        <dbReference type="SAM" id="Coils"/>
    </source>
</evidence>
<proteinExistence type="predicted"/>
<keyword evidence="3" id="KW-1133">Transmembrane helix</keyword>
<dbReference type="GO" id="GO:0005886">
    <property type="term" value="C:plasma membrane"/>
    <property type="evidence" value="ECO:0007669"/>
    <property type="project" value="TreeGrafter"/>
</dbReference>
<comment type="caution">
    <text evidence="6">The sequence shown here is derived from an EMBL/GenBank/DDBJ whole genome shotgun (WGS) entry which is preliminary data.</text>
</comment>
<dbReference type="AlphaFoldDB" id="A0A8J5KST3"/>
<name>A0A8J5KST3_ZINOF</name>
<keyword evidence="5" id="KW-0175">Coiled coil</keyword>
<keyword evidence="7" id="KW-1185">Reference proteome</keyword>
<comment type="subcellular location">
    <subcellularLocation>
        <location evidence="1">Membrane</location>
        <topology evidence="1">Multi-pass membrane protein</topology>
    </subcellularLocation>
</comment>
<dbReference type="SUPFAM" id="SSF90123">
    <property type="entry name" value="ABC transporter transmembrane region"/>
    <property type="match status" value="1"/>
</dbReference>
<dbReference type="PANTHER" id="PTHR24222:SF52">
    <property type="entry name" value="ABC TRANSPORTER B FAMILY MEMBER 20-RELATED"/>
    <property type="match status" value="1"/>
</dbReference>
<dbReference type="Gene3D" id="3.40.50.300">
    <property type="entry name" value="P-loop containing nucleotide triphosphate hydrolases"/>
    <property type="match status" value="2"/>
</dbReference>
<protein>
    <submittedName>
        <fullName evidence="6">Uncharacterized protein</fullName>
    </submittedName>
</protein>
<evidence type="ECO:0000313" key="7">
    <source>
        <dbReference type="Proteomes" id="UP000734854"/>
    </source>
</evidence>